<reference evidence="1 2" key="1">
    <citation type="submission" date="2019-08" db="EMBL/GenBank/DDBJ databases">
        <title>Bradyrhizobium hipponensis sp. nov., a rhizobium isolated from a Lupinus angustifolius root nodule in Tunisia.</title>
        <authorList>
            <person name="Off K."/>
            <person name="Rejili M."/>
            <person name="Mars M."/>
            <person name="Brachmann A."/>
            <person name="Marin M."/>
        </authorList>
    </citation>
    <scope>NUCLEOTIDE SEQUENCE [LARGE SCALE GENOMIC DNA]</scope>
    <source>
        <strain evidence="1 2">CTAW71</strain>
    </source>
</reference>
<proteinExistence type="predicted"/>
<dbReference type="RefSeq" id="WP_148771823.1">
    <property type="nucleotide sequence ID" value="NZ_VSSS01000015.1"/>
</dbReference>
<dbReference type="EMBL" id="VSSS01000015">
    <property type="protein sequence ID" value="TYL97448.1"/>
    <property type="molecule type" value="Genomic_DNA"/>
</dbReference>
<evidence type="ECO:0000313" key="1">
    <source>
        <dbReference type="EMBL" id="TYL97448.1"/>
    </source>
</evidence>
<sequence>MSFSPLNFYTFAAARGQFLRPDVQALLKEAPVGLFADLLAPHDPDVRREAEALRTRLDALLFAQPRPQALPLASNVVRLRP</sequence>
<keyword evidence="2" id="KW-1185">Reference proteome</keyword>
<gene>
    <name evidence="1" type="ORF">FXB40_08830</name>
</gene>
<dbReference type="AlphaFoldDB" id="A0A5D3KJG4"/>
<comment type="caution">
    <text evidence="1">The sequence shown here is derived from an EMBL/GenBank/DDBJ whole genome shotgun (WGS) entry which is preliminary data.</text>
</comment>
<dbReference type="Proteomes" id="UP000324758">
    <property type="component" value="Unassembled WGS sequence"/>
</dbReference>
<accession>A0A5D3KJG4</accession>
<evidence type="ECO:0000313" key="2">
    <source>
        <dbReference type="Proteomes" id="UP000324758"/>
    </source>
</evidence>
<dbReference type="OrthoDB" id="9865631at2"/>
<organism evidence="1 2">
    <name type="scientific">Bradyrhizobium rifense</name>
    <dbReference type="NCBI Taxonomy" id="515499"/>
    <lineage>
        <taxon>Bacteria</taxon>
        <taxon>Pseudomonadati</taxon>
        <taxon>Pseudomonadota</taxon>
        <taxon>Alphaproteobacteria</taxon>
        <taxon>Hyphomicrobiales</taxon>
        <taxon>Nitrobacteraceae</taxon>
        <taxon>Bradyrhizobium</taxon>
    </lineage>
</organism>
<name>A0A5D3KJG4_9BRAD</name>
<protein>
    <submittedName>
        <fullName evidence="1">Uncharacterized protein</fullName>
    </submittedName>
</protein>